<protein>
    <submittedName>
        <fullName evidence="7">Sugar porter family MFS transporter</fullName>
    </submittedName>
</protein>
<evidence type="ECO:0000256" key="5">
    <source>
        <dbReference type="SAM" id="Phobius"/>
    </source>
</evidence>
<feature type="transmembrane region" description="Helical" evidence="5">
    <location>
        <begin position="266"/>
        <end position="288"/>
    </location>
</feature>
<name>A0A832T0X0_9CREN</name>
<dbReference type="Proteomes" id="UP000651120">
    <property type="component" value="Unassembled WGS sequence"/>
</dbReference>
<feature type="transmembrane region" description="Helical" evidence="5">
    <location>
        <begin position="41"/>
        <end position="60"/>
    </location>
</feature>
<dbReference type="SUPFAM" id="SSF103473">
    <property type="entry name" value="MFS general substrate transporter"/>
    <property type="match status" value="1"/>
</dbReference>
<dbReference type="PROSITE" id="PS50850">
    <property type="entry name" value="MFS"/>
    <property type="match status" value="1"/>
</dbReference>
<feature type="transmembrane region" description="Helical" evidence="5">
    <location>
        <begin position="135"/>
        <end position="157"/>
    </location>
</feature>
<dbReference type="Pfam" id="PF00083">
    <property type="entry name" value="Sugar_tr"/>
    <property type="match status" value="1"/>
</dbReference>
<dbReference type="GO" id="GO:0022857">
    <property type="term" value="F:transmembrane transporter activity"/>
    <property type="evidence" value="ECO:0007669"/>
    <property type="project" value="InterPro"/>
</dbReference>
<proteinExistence type="predicted"/>
<evidence type="ECO:0000256" key="2">
    <source>
        <dbReference type="ARBA" id="ARBA00022692"/>
    </source>
</evidence>
<dbReference type="InterPro" id="IPR036259">
    <property type="entry name" value="MFS_trans_sf"/>
</dbReference>
<reference evidence="7" key="1">
    <citation type="journal article" date="2020" name="bioRxiv">
        <title>A rank-normalized archaeal taxonomy based on genome phylogeny resolves widespread incomplete and uneven classifications.</title>
        <authorList>
            <person name="Rinke C."/>
            <person name="Chuvochina M."/>
            <person name="Mussig A.J."/>
            <person name="Chaumeil P.-A."/>
            <person name="Waite D.W."/>
            <person name="Whitman W.B."/>
            <person name="Parks D.H."/>
            <person name="Hugenholtz P."/>
        </authorList>
    </citation>
    <scope>NUCLEOTIDE SEQUENCE</scope>
    <source>
        <strain evidence="7">UBA8839</strain>
    </source>
</reference>
<dbReference type="GeneID" id="1464833"/>
<sequence>MQWRAVHWKLFIIISASFFLDGVLFSLVPATFYLVEELAQNAPIIFAANSLAFMLGAIALGRLGDSLGRRAGLILSLAIYTAGTLWFVAAFWAGGLSLALAIASTSVINFGVGGEVGPAYSALAEYLPTKRRGAALMLAANFWNIGAVIIAVASLYYAQITGDVRTAVLYTFATALALAVLVFIARYHIPESLRWLIAKGRTAEAEALARKYSVSLPPPQPPKASLKGYWGRVAVLATAFTAQLLTYNIAAYYLPYAPGFAYGYEYAPINVAVANLGASIGAFLLLPLIDKSRKWSFTGAFAGGLATATALAATHGASQEAYTAALFFNLVFSEWAWASISVLESELFPTAVRSTAVGLVTAAAWLINTGAVFLEGVLGAGAFLALLIALWAVGLADAAVWHAKGVESARRELEELA</sequence>
<feature type="transmembrane region" description="Helical" evidence="5">
    <location>
        <begin position="98"/>
        <end position="123"/>
    </location>
</feature>
<dbReference type="Gene3D" id="1.20.1250.20">
    <property type="entry name" value="MFS general substrate transporter like domains"/>
    <property type="match status" value="1"/>
</dbReference>
<feature type="transmembrane region" description="Helical" evidence="5">
    <location>
        <begin position="12"/>
        <end position="35"/>
    </location>
</feature>
<dbReference type="GO" id="GO:0016020">
    <property type="term" value="C:membrane"/>
    <property type="evidence" value="ECO:0007669"/>
    <property type="project" value="UniProtKB-SubCell"/>
</dbReference>
<feature type="transmembrane region" description="Helical" evidence="5">
    <location>
        <begin position="321"/>
        <end position="343"/>
    </location>
</feature>
<dbReference type="AlphaFoldDB" id="A0A832T0X0"/>
<feature type="transmembrane region" description="Helical" evidence="5">
    <location>
        <begin position="295"/>
        <end position="315"/>
    </location>
</feature>
<evidence type="ECO:0000313" key="7">
    <source>
        <dbReference type="EMBL" id="HII46670.1"/>
    </source>
</evidence>
<accession>A0A832T0X0</accession>
<keyword evidence="3 5" id="KW-1133">Transmembrane helix</keyword>
<dbReference type="InterPro" id="IPR005828">
    <property type="entry name" value="MFS_sugar_transport-like"/>
</dbReference>
<evidence type="ECO:0000259" key="6">
    <source>
        <dbReference type="PROSITE" id="PS50850"/>
    </source>
</evidence>
<dbReference type="PANTHER" id="PTHR24064">
    <property type="entry name" value="SOLUTE CARRIER FAMILY 22 MEMBER"/>
    <property type="match status" value="1"/>
</dbReference>
<dbReference type="EMBL" id="DUJP01000018">
    <property type="protein sequence ID" value="HII46670.1"/>
    <property type="molecule type" value="Genomic_DNA"/>
</dbReference>
<evidence type="ECO:0000256" key="4">
    <source>
        <dbReference type="ARBA" id="ARBA00023136"/>
    </source>
</evidence>
<feature type="transmembrane region" description="Helical" evidence="5">
    <location>
        <begin position="355"/>
        <end position="374"/>
    </location>
</feature>
<dbReference type="OMA" id="FSEWAWA"/>
<feature type="transmembrane region" description="Helical" evidence="5">
    <location>
        <begin position="233"/>
        <end position="254"/>
    </location>
</feature>
<feature type="transmembrane region" description="Helical" evidence="5">
    <location>
        <begin position="72"/>
        <end position="92"/>
    </location>
</feature>
<keyword evidence="4 5" id="KW-0472">Membrane</keyword>
<dbReference type="RefSeq" id="WP_011007087.1">
    <property type="nucleotide sequence ID" value="NZ_DUJP01000018.1"/>
</dbReference>
<evidence type="ECO:0000256" key="1">
    <source>
        <dbReference type="ARBA" id="ARBA00004141"/>
    </source>
</evidence>
<feature type="domain" description="Major facilitator superfamily (MFS) profile" evidence="6">
    <location>
        <begin position="1"/>
        <end position="406"/>
    </location>
</feature>
<gene>
    <name evidence="7" type="ORF">HA333_04255</name>
</gene>
<comment type="caution">
    <text evidence="7">The sequence shown here is derived from an EMBL/GenBank/DDBJ whole genome shotgun (WGS) entry which is preliminary data.</text>
</comment>
<dbReference type="InterPro" id="IPR020846">
    <property type="entry name" value="MFS_dom"/>
</dbReference>
<evidence type="ECO:0000256" key="3">
    <source>
        <dbReference type="ARBA" id="ARBA00022989"/>
    </source>
</evidence>
<organism evidence="7 8">
    <name type="scientific">Pyrobaculum aerophilum</name>
    <dbReference type="NCBI Taxonomy" id="13773"/>
    <lineage>
        <taxon>Archaea</taxon>
        <taxon>Thermoproteota</taxon>
        <taxon>Thermoprotei</taxon>
        <taxon>Thermoproteales</taxon>
        <taxon>Thermoproteaceae</taxon>
        <taxon>Pyrobaculum</taxon>
    </lineage>
</organism>
<comment type="subcellular location">
    <subcellularLocation>
        <location evidence="1">Membrane</location>
        <topology evidence="1">Multi-pass membrane protein</topology>
    </subcellularLocation>
</comment>
<evidence type="ECO:0000313" key="8">
    <source>
        <dbReference type="Proteomes" id="UP000651120"/>
    </source>
</evidence>
<keyword evidence="2 5" id="KW-0812">Transmembrane</keyword>
<feature type="transmembrane region" description="Helical" evidence="5">
    <location>
        <begin position="169"/>
        <end position="189"/>
    </location>
</feature>
<feature type="transmembrane region" description="Helical" evidence="5">
    <location>
        <begin position="380"/>
        <end position="401"/>
    </location>
</feature>